<dbReference type="Gene3D" id="3.40.30.10">
    <property type="entry name" value="Glutaredoxin"/>
    <property type="match status" value="1"/>
</dbReference>
<dbReference type="SFLD" id="SFLDS00019">
    <property type="entry name" value="Glutathione_Transferase_(cytos"/>
    <property type="match status" value="1"/>
</dbReference>
<dbReference type="InterPro" id="IPR040079">
    <property type="entry name" value="Glutathione_S-Trfase"/>
</dbReference>
<evidence type="ECO:0000313" key="3">
    <source>
        <dbReference type="Proteomes" id="UP000650477"/>
    </source>
</evidence>
<dbReference type="Gene3D" id="1.20.1050.10">
    <property type="match status" value="1"/>
</dbReference>
<accession>A0A8I0PYZ5</accession>
<evidence type="ECO:0000313" key="2">
    <source>
        <dbReference type="EMBL" id="MBE8611864.1"/>
    </source>
</evidence>
<protein>
    <submittedName>
        <fullName evidence="2">Glutathione S-transferase family protein</fullName>
    </submittedName>
</protein>
<comment type="similarity">
    <text evidence="1">Belongs to the GST superfamily.</text>
</comment>
<dbReference type="PROSITE" id="PS50405">
    <property type="entry name" value="GST_CTER"/>
    <property type="match status" value="1"/>
</dbReference>
<evidence type="ECO:0000256" key="1">
    <source>
        <dbReference type="RuleBase" id="RU003494"/>
    </source>
</evidence>
<comment type="caution">
    <text evidence="2">The sequence shown here is derived from an EMBL/GenBank/DDBJ whole genome shotgun (WGS) entry which is preliminary data.</text>
</comment>
<dbReference type="EMBL" id="PKLF01000004">
    <property type="protein sequence ID" value="MBE8611864.1"/>
    <property type="molecule type" value="Genomic_DNA"/>
</dbReference>
<dbReference type="InterPro" id="IPR004046">
    <property type="entry name" value="GST_C"/>
</dbReference>
<name>A0A8I0PYZ5_MORMO</name>
<organism evidence="2 3">
    <name type="scientific">Morganella morganii</name>
    <name type="common">Proteus morganii</name>
    <dbReference type="NCBI Taxonomy" id="582"/>
    <lineage>
        <taxon>Bacteria</taxon>
        <taxon>Pseudomonadati</taxon>
        <taxon>Pseudomonadota</taxon>
        <taxon>Gammaproteobacteria</taxon>
        <taxon>Enterobacterales</taxon>
        <taxon>Morganellaceae</taxon>
        <taxon>Morganella</taxon>
    </lineage>
</organism>
<reference evidence="2" key="1">
    <citation type="submission" date="2017-12" db="EMBL/GenBank/DDBJ databases">
        <title>Genome sequencing and analysis.</title>
        <authorList>
            <person name="Huang Y.-T."/>
        </authorList>
    </citation>
    <scope>NUCLEOTIDE SEQUENCE</scope>
    <source>
        <strain evidence="2">VGH116</strain>
    </source>
</reference>
<sequence>MTTSLRQCYALKANHHDVFQLFIHTENKMDIYTYPKSRSIRATWMAEELGLDYQCHFTDVMSAEKQVPGKNQKVPALSDNGLVIFESSAICIYLAQTYGNGRFYPQDPKKQAIVNQWLAYIISELEGPLWIILRHAVVLPEAMRQPGAIEPAKADFLRAIKVIEQEISGKTWLCNDDFSVADIFLFHISRWAMMLGFVLSEDLVHYTGELEKRPALQRARQREQQAAENAR</sequence>
<dbReference type="InterPro" id="IPR036282">
    <property type="entry name" value="Glutathione-S-Trfase_C_sf"/>
</dbReference>
<dbReference type="SFLD" id="SFLDG00358">
    <property type="entry name" value="Main_(cytGST)"/>
    <property type="match status" value="1"/>
</dbReference>
<dbReference type="Pfam" id="PF00043">
    <property type="entry name" value="GST_C"/>
    <property type="match status" value="1"/>
</dbReference>
<dbReference type="PROSITE" id="PS50404">
    <property type="entry name" value="GST_NTER"/>
    <property type="match status" value="1"/>
</dbReference>
<dbReference type="InterPro" id="IPR036249">
    <property type="entry name" value="Thioredoxin-like_sf"/>
</dbReference>
<dbReference type="SUPFAM" id="SSF52833">
    <property type="entry name" value="Thioredoxin-like"/>
    <property type="match status" value="1"/>
</dbReference>
<dbReference type="Pfam" id="PF02798">
    <property type="entry name" value="GST_N"/>
    <property type="match status" value="1"/>
</dbReference>
<dbReference type="CDD" id="cd03046">
    <property type="entry name" value="GST_N_GTT1_like"/>
    <property type="match status" value="1"/>
</dbReference>
<dbReference type="SUPFAM" id="SSF47616">
    <property type="entry name" value="GST C-terminal domain-like"/>
    <property type="match status" value="1"/>
</dbReference>
<dbReference type="GO" id="GO:0016740">
    <property type="term" value="F:transferase activity"/>
    <property type="evidence" value="ECO:0007669"/>
    <property type="project" value="UniProtKB-KW"/>
</dbReference>
<dbReference type="PANTHER" id="PTHR44051">
    <property type="entry name" value="GLUTATHIONE S-TRANSFERASE-RELATED"/>
    <property type="match status" value="1"/>
</dbReference>
<gene>
    <name evidence="2" type="ORF">CYG68_05465</name>
</gene>
<dbReference type="InterPro" id="IPR004045">
    <property type="entry name" value="Glutathione_S-Trfase_N"/>
</dbReference>
<dbReference type="InterPro" id="IPR010987">
    <property type="entry name" value="Glutathione-S-Trfase_C-like"/>
</dbReference>
<keyword evidence="2" id="KW-0808">Transferase</keyword>
<dbReference type="AlphaFoldDB" id="A0A8I0PYZ5"/>
<dbReference type="Proteomes" id="UP000650477">
    <property type="component" value="Unassembled WGS sequence"/>
</dbReference>
<proteinExistence type="inferred from homology"/>
<dbReference type="PANTHER" id="PTHR44051:SF8">
    <property type="entry name" value="GLUTATHIONE S-TRANSFERASE GSTA"/>
    <property type="match status" value="1"/>
</dbReference>
<dbReference type="SFLD" id="SFLDG01150">
    <property type="entry name" value="Main.1:_Beta-like"/>
    <property type="match status" value="1"/>
</dbReference>